<keyword evidence="3 7" id="KW-0375">Hydrogen ion transport</keyword>
<comment type="subunit">
    <text evidence="7">V-ATPase is a heteromultimeric enzyme made up of two complexes: the ATP-hydrolytic V1 complex and the proton translocation V0 complex.</text>
</comment>
<dbReference type="OrthoDB" id="10250083at2759"/>
<dbReference type="Pfam" id="PF01992">
    <property type="entry name" value="vATP-synt_AC39"/>
    <property type="match status" value="1"/>
</dbReference>
<comment type="similarity">
    <text evidence="1 7">Belongs to the V-ATPase V0D/AC39 subunit family.</text>
</comment>
<keyword evidence="9" id="KW-1185">Reference proteome</keyword>
<dbReference type="FunFam" id="1.20.1690.10:FF:000003">
    <property type="entry name" value="V-type proton ATPase subunit"/>
    <property type="match status" value="1"/>
</dbReference>
<dbReference type="PANTHER" id="PTHR11028">
    <property type="entry name" value="VACUOLAR ATP SYNTHASE SUBUNIT AC39"/>
    <property type="match status" value="1"/>
</dbReference>
<dbReference type="OMA" id="MTYGYMI"/>
<dbReference type="FunFam" id="1.10.132.50:FF:000002">
    <property type="entry name" value="V-type proton ATPase subunit"/>
    <property type="match status" value="1"/>
</dbReference>
<dbReference type="InterPro" id="IPR016727">
    <property type="entry name" value="ATPase_V0-cplx_dsu"/>
</dbReference>
<dbReference type="STRING" id="1344416.A0A139ATB0"/>
<evidence type="ECO:0000256" key="5">
    <source>
        <dbReference type="ARBA" id="ARBA00059115"/>
    </source>
</evidence>
<dbReference type="GO" id="GO:0000329">
    <property type="term" value="C:fungal-type vacuole membrane"/>
    <property type="evidence" value="ECO:0007669"/>
    <property type="project" value="EnsemblFungi"/>
</dbReference>
<evidence type="ECO:0000256" key="3">
    <source>
        <dbReference type="ARBA" id="ARBA00022781"/>
    </source>
</evidence>
<dbReference type="InterPro" id="IPR044911">
    <property type="entry name" value="V-type_ATPase_csu/dsu_dom_3"/>
</dbReference>
<gene>
    <name evidence="8" type="ORF">M427DRAFT_28819</name>
</gene>
<reference evidence="8 9" key="1">
    <citation type="journal article" date="2015" name="Genome Biol. Evol.">
        <title>Phylogenomic analyses indicate that early fungi evolved digesting cell walls of algal ancestors of land plants.</title>
        <authorList>
            <person name="Chang Y."/>
            <person name="Wang S."/>
            <person name="Sekimoto S."/>
            <person name="Aerts A.L."/>
            <person name="Choi C."/>
            <person name="Clum A."/>
            <person name="LaButti K.M."/>
            <person name="Lindquist E.A."/>
            <person name="Yee Ngan C."/>
            <person name="Ohm R.A."/>
            <person name="Salamov A.A."/>
            <person name="Grigoriev I.V."/>
            <person name="Spatafora J.W."/>
            <person name="Berbee M.L."/>
        </authorList>
    </citation>
    <scope>NUCLEOTIDE SEQUENCE [LARGE SCALE GENOMIC DNA]</scope>
    <source>
        <strain evidence="8 9">JEL478</strain>
    </source>
</reference>
<evidence type="ECO:0000313" key="9">
    <source>
        <dbReference type="Proteomes" id="UP000070544"/>
    </source>
</evidence>
<comment type="function">
    <text evidence="6">Subunit of the integral membrane V0 complex of vacuolar ATPase. Vacuolar ATPase is responsible for acidifying a variety of intracellular compartments in eukaryotic cells, thus providing most of the energy required for transport processes in the vacuolar system.</text>
</comment>
<comment type="function">
    <text evidence="5 7">Subunit of the V0 complex of vacuolar(H+)-ATPase (V-ATPase), a multisubunit enzyme composed of a peripheral complex (V1) that hydrolyzes ATP and a membrane integral complex (V0) that translocates protons. V-ATPase is responsible for acidifying and maintaining the pH of intracellular compartments. This subunit is a non-integral membrane component of the membrane pore domain and is required for proper assembly of the V0 sector. Might be involved in the regulated assembly of V1 subunits onto the membrane sector or alternatively may prevent the passage of protons through V0 pores.</text>
</comment>
<keyword evidence="4 7" id="KW-0406">Ion transport</keyword>
<dbReference type="AlphaFoldDB" id="A0A139ATB0"/>
<dbReference type="InterPro" id="IPR035067">
    <property type="entry name" value="V-type_ATPase_csu/dsu"/>
</dbReference>
<organism evidence="8 9">
    <name type="scientific">Gonapodya prolifera (strain JEL478)</name>
    <name type="common">Monoblepharis prolifera</name>
    <dbReference type="NCBI Taxonomy" id="1344416"/>
    <lineage>
        <taxon>Eukaryota</taxon>
        <taxon>Fungi</taxon>
        <taxon>Fungi incertae sedis</taxon>
        <taxon>Chytridiomycota</taxon>
        <taxon>Chytridiomycota incertae sedis</taxon>
        <taxon>Monoblepharidomycetes</taxon>
        <taxon>Monoblepharidales</taxon>
        <taxon>Gonapodyaceae</taxon>
        <taxon>Gonapodya</taxon>
    </lineage>
</organism>
<dbReference type="GO" id="GO:0007034">
    <property type="term" value="P:vacuolar transport"/>
    <property type="evidence" value="ECO:0007669"/>
    <property type="project" value="EnsemblFungi"/>
</dbReference>
<name>A0A139ATB0_GONPJ</name>
<dbReference type="SUPFAM" id="SSF103486">
    <property type="entry name" value="V-type ATP synthase subunit C"/>
    <property type="match status" value="1"/>
</dbReference>
<dbReference type="Gene3D" id="1.10.132.50">
    <property type="entry name" value="ATP synthase (C/AC39) subunit, domain 3"/>
    <property type="match status" value="1"/>
</dbReference>
<dbReference type="InterPro" id="IPR036079">
    <property type="entry name" value="ATPase_csu/dsu_sf"/>
</dbReference>
<dbReference type="PIRSF" id="PIRSF018497">
    <property type="entry name" value="V-ATP_synth_D"/>
    <property type="match status" value="1"/>
</dbReference>
<evidence type="ECO:0000256" key="4">
    <source>
        <dbReference type="ARBA" id="ARBA00023065"/>
    </source>
</evidence>
<dbReference type="Proteomes" id="UP000070544">
    <property type="component" value="Unassembled WGS sequence"/>
</dbReference>
<dbReference type="GO" id="GO:0046961">
    <property type="term" value="F:proton-transporting ATPase activity, rotational mechanism"/>
    <property type="evidence" value="ECO:0007669"/>
    <property type="project" value="EnsemblFungi"/>
</dbReference>
<evidence type="ECO:0000256" key="7">
    <source>
        <dbReference type="PIRNR" id="PIRNR018497"/>
    </source>
</evidence>
<dbReference type="EMBL" id="KQ965737">
    <property type="protein sequence ID" value="KXS19958.1"/>
    <property type="molecule type" value="Genomic_DNA"/>
</dbReference>
<evidence type="ECO:0000256" key="1">
    <source>
        <dbReference type="ARBA" id="ARBA00006709"/>
    </source>
</evidence>
<evidence type="ECO:0000256" key="2">
    <source>
        <dbReference type="ARBA" id="ARBA00022448"/>
    </source>
</evidence>
<keyword evidence="2 7" id="KW-0813">Transport</keyword>
<evidence type="ECO:0000256" key="6">
    <source>
        <dbReference type="ARBA" id="ARBA00059209"/>
    </source>
</evidence>
<protein>
    <recommendedName>
        <fullName evidence="7">V-type proton ATPase subunit</fullName>
    </recommendedName>
</protein>
<dbReference type="FunFam" id="1.20.1690.10:FF:000001">
    <property type="entry name" value="V-type proton ATPase subunit"/>
    <property type="match status" value="1"/>
</dbReference>
<proteinExistence type="inferred from homology"/>
<accession>A0A139ATB0</accession>
<evidence type="ECO:0000313" key="8">
    <source>
        <dbReference type="EMBL" id="KXS19958.1"/>
    </source>
</evidence>
<sequence>MPSPAIPFFNLEAGYLEGLVRGYKGGLITQSQYLNLAQCETLEDLKLQLSSTDYGNFLANEPSPLTTTVIADRALEKLVSEFDYVRAHAVQPLSKFLEYMTYGYMIDNIVLLITGTLHERDSHELLERCHPLGWFDSMPALTVATNVSELYNTAIVETPLAPYFRECLSAQDLDEMNIEIIRNTLYRAYLEDFYHYCQAIGGTTARVMGEILQFEADRRAINITINSLNTELSKDDRVKLFPKTGKLYPEGLSKLGRADDIDAVKSALDQYHDYRNFMDSTVGADRSLEDKFFEREAFLNRDSFMDQFHFGVFYSYFKLKEQEIRNIVWISECIAQQQKDKINNYIVTF</sequence>
<dbReference type="Gene3D" id="1.20.1690.10">
    <property type="entry name" value="V-type ATP synthase subunit C domain"/>
    <property type="match status" value="2"/>
</dbReference>
<dbReference type="InterPro" id="IPR002843">
    <property type="entry name" value="ATPase_V0-cplx_csu/dsu"/>
</dbReference>
<dbReference type="GO" id="GO:0000220">
    <property type="term" value="C:vacuolar proton-transporting V-type ATPase, V0 domain"/>
    <property type="evidence" value="ECO:0007669"/>
    <property type="project" value="EnsemblFungi"/>
</dbReference>